<keyword evidence="4" id="KW-1185">Reference proteome</keyword>
<sequence length="120" mass="13474">MHFLGFWWEAAPAALCFGVSWKITGETPPPSPEKSDEQSAKSSRLTDANREHVPTAEFLLARALRYLVCSLSLYLRINGENKNFTDVMMQFQILKYDKENDEHGYSVASCAVEAVLRGSS</sequence>
<evidence type="ECO:0000313" key="4">
    <source>
        <dbReference type="Proteomes" id="UP000314294"/>
    </source>
</evidence>
<evidence type="ECO:0000256" key="2">
    <source>
        <dbReference type="SAM" id="SignalP"/>
    </source>
</evidence>
<comment type="caution">
    <text evidence="3">The sequence shown here is derived from an EMBL/GenBank/DDBJ whole genome shotgun (WGS) entry which is preliminary data.</text>
</comment>
<name>A0A4Z2H5N7_9TELE</name>
<feature type="signal peptide" evidence="2">
    <location>
        <begin position="1"/>
        <end position="18"/>
    </location>
</feature>
<dbReference type="AlphaFoldDB" id="A0A4Z2H5N7"/>
<accession>A0A4Z2H5N7</accession>
<dbReference type="Proteomes" id="UP000314294">
    <property type="component" value="Unassembled WGS sequence"/>
</dbReference>
<organism evidence="3 4">
    <name type="scientific">Liparis tanakae</name>
    <name type="common">Tanaka's snailfish</name>
    <dbReference type="NCBI Taxonomy" id="230148"/>
    <lineage>
        <taxon>Eukaryota</taxon>
        <taxon>Metazoa</taxon>
        <taxon>Chordata</taxon>
        <taxon>Craniata</taxon>
        <taxon>Vertebrata</taxon>
        <taxon>Euteleostomi</taxon>
        <taxon>Actinopterygii</taxon>
        <taxon>Neopterygii</taxon>
        <taxon>Teleostei</taxon>
        <taxon>Neoteleostei</taxon>
        <taxon>Acanthomorphata</taxon>
        <taxon>Eupercaria</taxon>
        <taxon>Perciformes</taxon>
        <taxon>Cottioidei</taxon>
        <taxon>Cottales</taxon>
        <taxon>Liparidae</taxon>
        <taxon>Liparis</taxon>
    </lineage>
</organism>
<proteinExistence type="predicted"/>
<keyword evidence="2" id="KW-0732">Signal</keyword>
<gene>
    <name evidence="3" type="ORF">EYF80_029587</name>
</gene>
<feature type="region of interest" description="Disordered" evidence="1">
    <location>
        <begin position="26"/>
        <end position="48"/>
    </location>
</feature>
<evidence type="ECO:0000256" key="1">
    <source>
        <dbReference type="SAM" id="MobiDB-lite"/>
    </source>
</evidence>
<protein>
    <submittedName>
        <fullName evidence="3">Uncharacterized protein</fullName>
    </submittedName>
</protein>
<reference evidence="3 4" key="1">
    <citation type="submission" date="2019-03" db="EMBL/GenBank/DDBJ databases">
        <title>First draft genome of Liparis tanakae, snailfish: a comprehensive survey of snailfish specific genes.</title>
        <authorList>
            <person name="Kim W."/>
            <person name="Song I."/>
            <person name="Jeong J.-H."/>
            <person name="Kim D."/>
            <person name="Kim S."/>
            <person name="Ryu S."/>
            <person name="Song J.Y."/>
            <person name="Lee S.K."/>
        </authorList>
    </citation>
    <scope>NUCLEOTIDE SEQUENCE [LARGE SCALE GENOMIC DNA]</scope>
    <source>
        <tissue evidence="3">Muscle</tissue>
    </source>
</reference>
<evidence type="ECO:0000313" key="3">
    <source>
        <dbReference type="EMBL" id="TNN60154.1"/>
    </source>
</evidence>
<feature type="chain" id="PRO_5021456749" evidence="2">
    <location>
        <begin position="19"/>
        <end position="120"/>
    </location>
</feature>
<dbReference type="EMBL" id="SRLO01000339">
    <property type="protein sequence ID" value="TNN60154.1"/>
    <property type="molecule type" value="Genomic_DNA"/>
</dbReference>